<evidence type="ECO:0000313" key="1">
    <source>
        <dbReference type="EMBL" id="RMT12467.1"/>
    </source>
</evidence>
<gene>
    <name evidence="1" type="ORF">ALP52_00826</name>
</gene>
<dbReference type="AlphaFoldDB" id="A0A3M5IMV6"/>
<organism evidence="1 2">
    <name type="scientific">Pseudomonas amygdali pv. mori</name>
    <dbReference type="NCBI Taxonomy" id="34065"/>
    <lineage>
        <taxon>Bacteria</taxon>
        <taxon>Pseudomonadati</taxon>
        <taxon>Pseudomonadota</taxon>
        <taxon>Gammaproteobacteria</taxon>
        <taxon>Pseudomonadales</taxon>
        <taxon>Pseudomonadaceae</taxon>
        <taxon>Pseudomonas</taxon>
        <taxon>Pseudomonas amygdali</taxon>
    </lineage>
</organism>
<sequence>MTDSNIQPEETLSFKEQYENAIDKSDHLPAAKIIGEFVLDALINSSGESQKIRELREQIKTAIGNADDDAAHELMVELKTIKDAEQESAAALAQISSKFSISQILSSFRQDPAFQEIVYGLAFKVLTHANTAIQSPAGKTKTTRAKSEPKPAVTYIVSKGEESAELVMRIGKGAANLSQDAEVFTLLGFAIEKDAEGKEILVPSVFTDKMGVEHPASRRSIATAIEEKTGFEGYTIATKE</sequence>
<dbReference type="EMBL" id="RBTD01000455">
    <property type="protein sequence ID" value="RMT12467.1"/>
    <property type="molecule type" value="Genomic_DNA"/>
</dbReference>
<evidence type="ECO:0000313" key="2">
    <source>
        <dbReference type="Proteomes" id="UP000276194"/>
    </source>
</evidence>
<name>A0A3M5IMV6_PSEA0</name>
<comment type="caution">
    <text evidence="1">The sequence shown here is derived from an EMBL/GenBank/DDBJ whole genome shotgun (WGS) entry which is preliminary data.</text>
</comment>
<protein>
    <submittedName>
        <fullName evidence="1">Uncharacterized protein</fullName>
    </submittedName>
</protein>
<reference evidence="1 2" key="1">
    <citation type="submission" date="2018-08" db="EMBL/GenBank/DDBJ databases">
        <title>Recombination of ecologically and evolutionarily significant loci maintains genetic cohesion in the Pseudomonas syringae species complex.</title>
        <authorList>
            <person name="Dillon M."/>
            <person name="Thakur S."/>
            <person name="Almeida R.N.D."/>
            <person name="Weir B.S."/>
            <person name="Guttman D.S."/>
        </authorList>
    </citation>
    <scope>NUCLEOTIDE SEQUENCE [LARGE SCALE GENOMIC DNA]</scope>
    <source>
        <strain evidence="1 2">ICMP 6941</strain>
    </source>
</reference>
<proteinExistence type="predicted"/>
<accession>A0A3M5IMV6</accession>
<dbReference type="Proteomes" id="UP000276194">
    <property type="component" value="Unassembled WGS sequence"/>
</dbReference>
<dbReference type="RefSeq" id="WP_122323200.1">
    <property type="nucleotide sequence ID" value="NZ_RBTD01000455.1"/>
</dbReference>